<evidence type="ECO:0000313" key="1">
    <source>
        <dbReference type="EMBL" id="PKC01149.1"/>
    </source>
</evidence>
<sequence>MLATSNTKFHIRLLPSRWYCTNVLEPYLVADKYIYKIKTSENFLVSYLCQERMDFREENLTAFEQKVYKKALNKALQNKSNSQQLIDLLQDFTEDDNDKQ</sequence>
<reference evidence="1 2" key="2">
    <citation type="submission" date="2017-09" db="EMBL/GenBank/DDBJ databases">
        <title>Extensive intraspecific genome diversity in a model arbuscular mycorrhizal fungus.</title>
        <authorList>
            <person name="Chen E.C."/>
            <person name="Morin E."/>
            <person name="Beaudet D."/>
            <person name="Noel J."/>
            <person name="Ndikumana S."/>
            <person name="Charron P."/>
            <person name="St-Onge C."/>
            <person name="Giorgi J."/>
            <person name="Grigoriev I.V."/>
            <person name="Roux C."/>
            <person name="Martin F.M."/>
            <person name="Corradi N."/>
        </authorList>
    </citation>
    <scope>NUCLEOTIDE SEQUENCE [LARGE SCALE GENOMIC DNA]</scope>
    <source>
        <strain evidence="1 2">A5</strain>
    </source>
</reference>
<gene>
    <name evidence="1" type="ORF">RhiirA5_427158</name>
</gene>
<evidence type="ECO:0000313" key="2">
    <source>
        <dbReference type="Proteomes" id="UP000232722"/>
    </source>
</evidence>
<proteinExistence type="predicted"/>
<comment type="caution">
    <text evidence="1">The sequence shown here is derived from an EMBL/GenBank/DDBJ whole genome shotgun (WGS) entry which is preliminary data.</text>
</comment>
<reference evidence="1 2" key="1">
    <citation type="submission" date="2016-04" db="EMBL/GenBank/DDBJ databases">
        <title>Genome analyses suggest a sexual origin of heterokaryosis in a supposedly ancient asexual fungus.</title>
        <authorList>
            <person name="Ropars J."/>
            <person name="Sedzielewska K."/>
            <person name="Noel J."/>
            <person name="Charron P."/>
            <person name="Farinelli L."/>
            <person name="Marton T."/>
            <person name="Kruger M."/>
            <person name="Pelin A."/>
            <person name="Brachmann A."/>
            <person name="Corradi N."/>
        </authorList>
    </citation>
    <scope>NUCLEOTIDE SEQUENCE [LARGE SCALE GENOMIC DNA]</scope>
    <source>
        <strain evidence="1 2">A5</strain>
    </source>
</reference>
<accession>A0A2N0P2U3</accession>
<dbReference type="AlphaFoldDB" id="A0A2N0P2U3"/>
<protein>
    <submittedName>
        <fullName evidence="1">Uncharacterized protein</fullName>
    </submittedName>
</protein>
<name>A0A2N0P2U3_9GLOM</name>
<organism evidence="1 2">
    <name type="scientific">Rhizophagus irregularis</name>
    <dbReference type="NCBI Taxonomy" id="588596"/>
    <lineage>
        <taxon>Eukaryota</taxon>
        <taxon>Fungi</taxon>
        <taxon>Fungi incertae sedis</taxon>
        <taxon>Mucoromycota</taxon>
        <taxon>Glomeromycotina</taxon>
        <taxon>Glomeromycetes</taxon>
        <taxon>Glomerales</taxon>
        <taxon>Glomeraceae</taxon>
        <taxon>Rhizophagus</taxon>
    </lineage>
</organism>
<dbReference type="Proteomes" id="UP000232722">
    <property type="component" value="Unassembled WGS sequence"/>
</dbReference>
<dbReference type="EMBL" id="LLXJ01001685">
    <property type="protein sequence ID" value="PKC01149.1"/>
    <property type="molecule type" value="Genomic_DNA"/>
</dbReference>